<dbReference type="SMART" id="SM00406">
    <property type="entry name" value="IGv"/>
    <property type="match status" value="1"/>
</dbReference>
<dbReference type="SUPFAM" id="SSF48726">
    <property type="entry name" value="Immunoglobulin"/>
    <property type="match status" value="1"/>
</dbReference>
<evidence type="ECO:0000313" key="12">
    <source>
        <dbReference type="Proteomes" id="UP000675900"/>
    </source>
</evidence>
<keyword evidence="2" id="KW-1003">Cell membrane</keyword>
<evidence type="ECO:0000256" key="1">
    <source>
        <dbReference type="ARBA" id="ARBA00004236"/>
    </source>
</evidence>
<keyword evidence="8" id="KW-0391">Immunity</keyword>
<feature type="signal peptide" evidence="9">
    <location>
        <begin position="1"/>
        <end position="27"/>
    </location>
</feature>
<dbReference type="Proteomes" id="UP000675900">
    <property type="component" value="Unassembled WGS sequence"/>
</dbReference>
<dbReference type="Pfam" id="PF07686">
    <property type="entry name" value="V-set"/>
    <property type="match status" value="1"/>
</dbReference>
<comment type="subunit">
    <text evidence="7">Alpha-beta TR is a heterodimer composed of an alpha and beta chain; disulfide-linked. The alpha-beta TR is associated with the transmembrane signaling CD3 coreceptor proteins to form the TR-CD3 (TcR or TCR). The assembly of alpha-beta TR heterodimers with CD3 occurs in the endoplasmic reticulum where a single alpha-beta TR heterodimer associates with one CD3D-CD3E heterodimer, one CD3G-CD3E heterodimer and one CD247 homodimer forming a stable octameric structure. CD3D-CD3E and CD3G-CD3E heterodimers preferentially associate with TR alpha and TR beta chains, respectively. The association of the CD247 homodimer is the last step of TcR assembly in the endoplasmic reticulum and is required for transport to the cell surface.</text>
</comment>
<dbReference type="Gene3D" id="2.60.40.10">
    <property type="entry name" value="Immunoglobulins"/>
    <property type="match status" value="1"/>
</dbReference>
<evidence type="ECO:0000256" key="8">
    <source>
        <dbReference type="ARBA" id="ARBA00043266"/>
    </source>
</evidence>
<evidence type="ECO:0000256" key="6">
    <source>
        <dbReference type="ARBA" id="ARBA00023180"/>
    </source>
</evidence>
<keyword evidence="12" id="KW-1185">Reference proteome</keyword>
<evidence type="ECO:0000259" key="10">
    <source>
        <dbReference type="PROSITE" id="PS50835"/>
    </source>
</evidence>
<dbReference type="GO" id="GO:0042101">
    <property type="term" value="C:T cell receptor complex"/>
    <property type="evidence" value="ECO:0007669"/>
    <property type="project" value="UniProtKB-KW"/>
</dbReference>
<evidence type="ECO:0000256" key="7">
    <source>
        <dbReference type="ARBA" id="ARBA00038651"/>
    </source>
</evidence>
<keyword evidence="3 9" id="KW-0732">Signal</keyword>
<feature type="chain" id="PRO_5034796770" description="Ig-like domain-containing protein" evidence="9">
    <location>
        <begin position="28"/>
        <end position="179"/>
    </location>
</feature>
<keyword evidence="8" id="KW-1064">Adaptive immunity</keyword>
<organism evidence="11 12">
    <name type="scientific">Panthera tigris altaica</name>
    <name type="common">Siberian tiger</name>
    <dbReference type="NCBI Taxonomy" id="74533"/>
    <lineage>
        <taxon>Eukaryota</taxon>
        <taxon>Metazoa</taxon>
        <taxon>Chordata</taxon>
        <taxon>Craniata</taxon>
        <taxon>Vertebrata</taxon>
        <taxon>Euteleostomi</taxon>
        <taxon>Mammalia</taxon>
        <taxon>Eutheria</taxon>
        <taxon>Laurasiatheria</taxon>
        <taxon>Carnivora</taxon>
        <taxon>Feliformia</taxon>
        <taxon>Felidae</taxon>
        <taxon>Pantherinae</taxon>
        <taxon>Panthera</taxon>
    </lineage>
</organism>
<name>A0A8C9J1Y2_PANTA</name>
<dbReference type="InterPro" id="IPR036179">
    <property type="entry name" value="Ig-like_dom_sf"/>
</dbReference>
<keyword evidence="4" id="KW-0472">Membrane</keyword>
<dbReference type="AlphaFoldDB" id="A0A8C9J1Y2"/>
<protein>
    <recommendedName>
        <fullName evidence="10">Ig-like domain-containing protein</fullName>
    </recommendedName>
</protein>
<keyword evidence="8" id="KW-1279">T cell receptor</keyword>
<feature type="domain" description="Ig-like" evidence="10">
    <location>
        <begin position="31"/>
        <end position="116"/>
    </location>
</feature>
<dbReference type="GeneTree" id="ENSGT00900000140957"/>
<reference evidence="11" key="1">
    <citation type="submission" date="2025-08" db="UniProtKB">
        <authorList>
            <consortium name="Ensembl"/>
        </authorList>
    </citation>
    <scope>IDENTIFICATION</scope>
</reference>
<dbReference type="Ensembl" id="ENSPTIT00000000352.1">
    <property type="protein sequence ID" value="ENSPTIP00000000132.1"/>
    <property type="gene ID" value="ENSPTIG00000000314.1"/>
</dbReference>
<sequence length="179" mass="19445">MSWSAGQSVLKRLLVTVLGLLCTQVCCVTGLMVKQSPPDLSLQEGLSCTLQCNFSTSVNRVQWFRQNPGGHLIHLFYIPSGTKQNGRLRSTTVVEDRRSLLYISSSSTTDSAIYFCAGAESQCSPGTCSLCTNPQQDLAPPPAAVRSRSPPHDFLVFIFPSQPGISFSGLKPLTWNMSS</sequence>
<dbReference type="PROSITE" id="PS50835">
    <property type="entry name" value="IG_LIKE"/>
    <property type="match status" value="1"/>
</dbReference>
<evidence type="ECO:0000256" key="3">
    <source>
        <dbReference type="ARBA" id="ARBA00022729"/>
    </source>
</evidence>
<evidence type="ECO:0000256" key="4">
    <source>
        <dbReference type="ARBA" id="ARBA00023136"/>
    </source>
</evidence>
<reference evidence="11" key="2">
    <citation type="submission" date="2025-09" db="UniProtKB">
        <authorList>
            <consortium name="Ensembl"/>
        </authorList>
    </citation>
    <scope>IDENTIFICATION</scope>
</reference>
<evidence type="ECO:0000313" key="11">
    <source>
        <dbReference type="Ensembl" id="ENSPTIP00000000132.1"/>
    </source>
</evidence>
<keyword evidence="6" id="KW-0325">Glycoprotein</keyword>
<dbReference type="InterPro" id="IPR007110">
    <property type="entry name" value="Ig-like_dom"/>
</dbReference>
<dbReference type="InterPro" id="IPR051896">
    <property type="entry name" value="TCR_alpha_variable"/>
</dbReference>
<comment type="subcellular location">
    <subcellularLocation>
        <location evidence="1">Cell membrane</location>
    </subcellularLocation>
</comment>
<dbReference type="InterPro" id="IPR013783">
    <property type="entry name" value="Ig-like_fold"/>
</dbReference>
<keyword evidence="5" id="KW-1015">Disulfide bond</keyword>
<evidence type="ECO:0000256" key="9">
    <source>
        <dbReference type="SAM" id="SignalP"/>
    </source>
</evidence>
<evidence type="ECO:0000256" key="2">
    <source>
        <dbReference type="ARBA" id="ARBA00022475"/>
    </source>
</evidence>
<proteinExistence type="predicted"/>
<dbReference type="PANTHER" id="PTHR19339">
    <property type="entry name" value="T CELL RECEPTOR ALPHA VARIABLE 39"/>
    <property type="match status" value="1"/>
</dbReference>
<evidence type="ECO:0000256" key="5">
    <source>
        <dbReference type="ARBA" id="ARBA00023157"/>
    </source>
</evidence>
<dbReference type="InterPro" id="IPR013106">
    <property type="entry name" value="Ig_V-set"/>
</dbReference>
<accession>A0A8C9J1Y2</accession>
<dbReference type="PANTHER" id="PTHR19339:SF2">
    <property type="entry name" value="T CELL RECEPTOR ALPHA VARIABLE 22"/>
    <property type="match status" value="1"/>
</dbReference>